<name>A0A4Q7II75_9GAMM</name>
<evidence type="ECO:0000259" key="1">
    <source>
        <dbReference type="Pfam" id="PF18660"/>
    </source>
</evidence>
<dbReference type="InterPro" id="IPR040818">
    <property type="entry name" value="Tsi6"/>
</dbReference>
<feature type="domain" description="Tsi6" evidence="1">
    <location>
        <begin position="7"/>
        <end position="86"/>
    </location>
</feature>
<organism evidence="2 3">
    <name type="scientific">Pseudoalteromonas phenolica</name>
    <dbReference type="NCBI Taxonomy" id="161398"/>
    <lineage>
        <taxon>Bacteria</taxon>
        <taxon>Pseudomonadati</taxon>
        <taxon>Pseudomonadota</taxon>
        <taxon>Gammaproteobacteria</taxon>
        <taxon>Alteromonadales</taxon>
        <taxon>Pseudoalteromonadaceae</taxon>
        <taxon>Pseudoalteromonas</taxon>
    </lineage>
</organism>
<comment type="caution">
    <text evidence="2">The sequence shown here is derived from an EMBL/GenBank/DDBJ whole genome shotgun (WGS) entry which is preliminary data.</text>
</comment>
<dbReference type="AlphaFoldDB" id="A0A4Q7II75"/>
<dbReference type="Proteomes" id="UP000291338">
    <property type="component" value="Unassembled WGS sequence"/>
</dbReference>
<dbReference type="Pfam" id="PF18660">
    <property type="entry name" value="Tsi6"/>
    <property type="match status" value="1"/>
</dbReference>
<dbReference type="EMBL" id="PPSX01000154">
    <property type="protein sequence ID" value="RZQ51182.1"/>
    <property type="molecule type" value="Genomic_DNA"/>
</dbReference>
<reference evidence="2 3" key="1">
    <citation type="submission" date="2018-01" db="EMBL/GenBank/DDBJ databases">
        <title>Co-occurrence of chitin degradation, pigmentation and bioactivity in marine Pseudoalteromonas.</title>
        <authorList>
            <person name="Paulsen S."/>
            <person name="Gram L."/>
            <person name="Machado H."/>
        </authorList>
    </citation>
    <scope>NUCLEOTIDE SEQUENCE [LARGE SCALE GENOMIC DNA]</scope>
    <source>
        <strain evidence="2 3">S3898</strain>
    </source>
</reference>
<proteinExistence type="predicted"/>
<protein>
    <recommendedName>
        <fullName evidence="1">Tsi6 domain-containing protein</fullName>
    </recommendedName>
</protein>
<sequence length="103" mass="12000">MSQEEIKVEICQFALEVCKNNRKTMLPSIYESIENQLNWLISYFKGESSDRQKLFELTFGHFAVREIDPREVEVVAALNRAFYVADRTRRGLKLDLKVLGIDS</sequence>
<evidence type="ECO:0000313" key="2">
    <source>
        <dbReference type="EMBL" id="RZQ51182.1"/>
    </source>
</evidence>
<evidence type="ECO:0000313" key="3">
    <source>
        <dbReference type="Proteomes" id="UP000291338"/>
    </source>
</evidence>
<dbReference type="RefSeq" id="WP_130257385.1">
    <property type="nucleotide sequence ID" value="NZ_PPSX01000154.1"/>
</dbReference>
<gene>
    <name evidence="2" type="ORF">C1E23_20910</name>
</gene>
<accession>A0A4Q7II75</accession>